<evidence type="ECO:0000313" key="3">
    <source>
        <dbReference type="Proteomes" id="UP000318080"/>
    </source>
</evidence>
<organism evidence="2 3">
    <name type="scientific">Corynebacterium phoceense</name>
    <dbReference type="NCBI Taxonomy" id="1686286"/>
    <lineage>
        <taxon>Bacteria</taxon>
        <taxon>Bacillati</taxon>
        <taxon>Actinomycetota</taxon>
        <taxon>Actinomycetes</taxon>
        <taxon>Mycobacteriales</taxon>
        <taxon>Corynebacteriaceae</taxon>
        <taxon>Corynebacterium</taxon>
    </lineage>
</organism>
<dbReference type="PANTHER" id="PTHR13887">
    <property type="entry name" value="GLUTATHIONE S-TRANSFERASE KAPPA"/>
    <property type="match status" value="1"/>
</dbReference>
<reference evidence="2 3" key="1">
    <citation type="submission" date="2019-06" db="EMBL/GenBank/DDBJ databases">
        <title>Draft genome of C. phoceense Strain 272.</title>
        <authorList>
            <person name="Pacheco L.G.C."/>
            <person name="Barberis C.M."/>
            <person name="Almuzara M.N."/>
            <person name="Traglia G.M."/>
            <person name="Santos C.S."/>
            <person name="Rocha D.J.P.G."/>
            <person name="Aguiar E.R.G.R."/>
            <person name="Vay C.A."/>
        </authorList>
    </citation>
    <scope>NUCLEOTIDE SEQUENCE [LARGE SCALE GENOMIC DNA]</scope>
    <source>
        <strain evidence="2 3">272</strain>
    </source>
</reference>
<comment type="caution">
    <text evidence="2">The sequence shown here is derived from an EMBL/GenBank/DDBJ whole genome shotgun (WGS) entry which is preliminary data.</text>
</comment>
<evidence type="ECO:0000259" key="1">
    <source>
        <dbReference type="Pfam" id="PF01323"/>
    </source>
</evidence>
<gene>
    <name evidence="2" type="ORF">EJK80_03395</name>
</gene>
<dbReference type="PANTHER" id="PTHR13887:SF41">
    <property type="entry name" value="THIOREDOXIN SUPERFAMILY PROTEIN"/>
    <property type="match status" value="1"/>
</dbReference>
<dbReference type="AlphaFoldDB" id="A0A540R8W6"/>
<dbReference type="Pfam" id="PF01323">
    <property type="entry name" value="DSBA"/>
    <property type="match status" value="1"/>
</dbReference>
<name>A0A540R8W6_9CORY</name>
<dbReference type="InterPro" id="IPR001853">
    <property type="entry name" value="DSBA-like_thioredoxin_dom"/>
</dbReference>
<proteinExistence type="predicted"/>
<sequence>MRIDIWSDIICPFCIIGKRHLELALERFEHADEVDIHWHSFELDPNAAPYSGCNVVDMVASKYGSTREQAEAAQLDIARRAEAVGLTFNWEVAKPGNTFAAHRLMHAAWDYFAAQPADAPAPSPAAVEEAFITAYFTDGLDISDPEVLHAIATELGLPAQRVTEVLDSDAYADAVRADEDHAHQLSITGVPFFLIENKWAVSGAQPVELFVQALNQVWDETHKQPAALNVIGGIDSGAACGPDGC</sequence>
<dbReference type="STRING" id="1686286.GCA_900092335_00884"/>
<dbReference type="GO" id="GO:0016491">
    <property type="term" value="F:oxidoreductase activity"/>
    <property type="evidence" value="ECO:0007669"/>
    <property type="project" value="InterPro"/>
</dbReference>
<feature type="domain" description="DSBA-like thioredoxin" evidence="1">
    <location>
        <begin position="3"/>
        <end position="214"/>
    </location>
</feature>
<dbReference type="InterPro" id="IPR036249">
    <property type="entry name" value="Thioredoxin-like_sf"/>
</dbReference>
<dbReference type="CDD" id="cd03024">
    <property type="entry name" value="DsbA_FrnE"/>
    <property type="match status" value="1"/>
</dbReference>
<dbReference type="Gene3D" id="3.40.30.10">
    <property type="entry name" value="Glutaredoxin"/>
    <property type="match status" value="1"/>
</dbReference>
<evidence type="ECO:0000313" key="2">
    <source>
        <dbReference type="EMBL" id="TQE44189.1"/>
    </source>
</evidence>
<keyword evidence="3" id="KW-1185">Reference proteome</keyword>
<dbReference type="EMBL" id="VHIR01000003">
    <property type="protein sequence ID" value="TQE44189.1"/>
    <property type="molecule type" value="Genomic_DNA"/>
</dbReference>
<dbReference type="Proteomes" id="UP000318080">
    <property type="component" value="Unassembled WGS sequence"/>
</dbReference>
<protein>
    <submittedName>
        <fullName evidence="2">DsbA family oxidoreductase</fullName>
    </submittedName>
</protein>
<dbReference type="RefSeq" id="WP_141628623.1">
    <property type="nucleotide sequence ID" value="NZ_VHIR01000003.1"/>
</dbReference>
<accession>A0A540R8W6</accession>
<dbReference type="SUPFAM" id="SSF52833">
    <property type="entry name" value="Thioredoxin-like"/>
    <property type="match status" value="1"/>
</dbReference>